<protein>
    <submittedName>
        <fullName evidence="1">Uncharacterized protein</fullName>
    </submittedName>
</protein>
<reference evidence="1 2" key="1">
    <citation type="journal article" date="2018" name="bioRxiv">
        <title>Evidence of independent acquisition and adaption of ultra-small bacteria to human hosts across the highly diverse yet reduced genomes of the phylum Saccharibacteria.</title>
        <authorList>
            <person name="McLean J.S."/>
            <person name="Bor B."/>
            <person name="To T.T."/>
            <person name="Liu Q."/>
            <person name="Kearns K.A."/>
            <person name="Solden L.M."/>
            <person name="Wrighton K.C."/>
            <person name="He X."/>
            <person name="Shi W."/>
        </authorList>
    </citation>
    <scope>NUCLEOTIDE SEQUENCE [LARGE SCALE GENOMIC DNA]</scope>
    <source>
        <strain evidence="1 2">TM7_KMM_G3_1_HOT_351</strain>
    </source>
</reference>
<proteinExistence type="predicted"/>
<evidence type="ECO:0000313" key="2">
    <source>
        <dbReference type="Proteomes" id="UP001191004"/>
    </source>
</evidence>
<dbReference type="EMBL" id="PRLL01000002">
    <property type="protein sequence ID" value="RYC73901.1"/>
    <property type="molecule type" value="Genomic_DNA"/>
</dbReference>
<reference evidence="1 2" key="2">
    <citation type="journal article" date="2020" name="Cell Rep.">
        <title>Acquisition and Adaptation of Ultra-small Parasitic Reduced Genome Bacteria to Mammalian Hosts.</title>
        <authorList>
            <person name="McLean J.S."/>
            <person name="Bor B."/>
            <person name="Kerns K.A."/>
            <person name="Liu Q."/>
            <person name="To T.T."/>
            <person name="Solden L."/>
            <person name="Hendrickson E.L."/>
            <person name="Wrighton K."/>
            <person name="Shi W."/>
            <person name="He X."/>
        </authorList>
    </citation>
    <scope>NUCLEOTIDE SEQUENCE [LARGE SCALE GENOMIC DNA]</scope>
    <source>
        <strain evidence="1 2">TM7_KMM_G3_1_HOT_351</strain>
    </source>
</reference>
<evidence type="ECO:0000313" key="1">
    <source>
        <dbReference type="EMBL" id="RYC73901.1"/>
    </source>
</evidence>
<accession>A0ABY0FM68</accession>
<dbReference type="Proteomes" id="UP001191004">
    <property type="component" value="Unassembled WGS sequence"/>
</dbReference>
<dbReference type="RefSeq" id="WP_129604070.1">
    <property type="nucleotide sequence ID" value="NZ_PRLL01000002.1"/>
</dbReference>
<name>A0ABY0FM68_9BACT</name>
<comment type="caution">
    <text evidence="1">The sequence shown here is derived from an EMBL/GenBank/DDBJ whole genome shotgun (WGS) entry which is preliminary data.</text>
</comment>
<keyword evidence="2" id="KW-1185">Reference proteome</keyword>
<organism evidence="1 2">
    <name type="scientific">Candidatus Nanosyncoccus nanoralicus</name>
    <dbReference type="NCBI Taxonomy" id="2171996"/>
    <lineage>
        <taxon>Bacteria</taxon>
        <taxon>Candidatus Saccharimonadota</taxon>
        <taxon>Candidatus Nanosyncoccalia</taxon>
        <taxon>Candidatus Nanosyncoccales</taxon>
        <taxon>Candidatus Nanosyncoccaceae</taxon>
        <taxon>Candidatus Nanosyncoccus</taxon>
    </lineage>
</organism>
<sequence>MATYEIIYDEIQDAYNWYSAINLFHQINKLKDEDDLEIAKKIIGLNFSQAKEILITFISKRNKKISMPPKKFERIMREQLEQNFELAVKKLEKVAGHKLAVKKCAKNRAIEIAKIDKSATCSKADLLFLITTFPAMIVYYEEGVIYTYAKIDDELWGMPLDGILHELMHFQTDFYYRQNPESPVAKLSEDDYYVLKESLPALLDESWKPIITLPDCSYPEYQELRDKLVDFYRRNGDFDELMRFGAEEVEKFNR</sequence>
<gene>
    <name evidence="1" type="ORF">G3KMM_00128</name>
</gene>